<dbReference type="Pfam" id="PF20635">
    <property type="entry name" value="SMN_YG-box"/>
    <property type="match status" value="1"/>
</dbReference>
<dbReference type="VEuPathDB" id="FungiDB:NEUTE1DRAFT_44224"/>
<keyword evidence="3" id="KW-0507">mRNA processing</keyword>
<evidence type="ECO:0000256" key="1">
    <source>
        <dbReference type="ARBA" id="ARBA00004123"/>
    </source>
</evidence>
<sequence>MASHDEIWDDSGLVNSWNEALAEYKHHLANHGSQQKYHSIHAEGAALPEGVAGELEDQSAKPSGAANLHLEGEDGAAPAVEVKVIKDQSLTKKQTTPVNTIQNGLETQQSAAAEPTAASLPGPGPQLMLGSVQDEELKKLLMSWYYAGYYTGLYEGKQKALHEQAQHTSDGLCSIVNSSMPKPGLPGFNDTDGSLSCYNVEGKEKHSSRAFSFVFFVCCLIRSGSVRRRSRIDTENKTSYLHVISNRCSIPLATQLI</sequence>
<dbReference type="InterPro" id="IPR040424">
    <property type="entry name" value="Smn1"/>
</dbReference>
<evidence type="ECO:0000313" key="7">
    <source>
        <dbReference type="EMBL" id="EGO56493.1"/>
    </source>
</evidence>
<dbReference type="PANTHER" id="PTHR39267">
    <property type="entry name" value="SURVIVAL MOTOR NEURON-LIKE PROTEIN 1"/>
    <property type="match status" value="1"/>
</dbReference>
<dbReference type="PANTHER" id="PTHR39267:SF1">
    <property type="entry name" value="SURVIVAL MOTOR NEURON PROTEIN"/>
    <property type="match status" value="1"/>
</dbReference>
<dbReference type="GO" id="GO:0006397">
    <property type="term" value="P:mRNA processing"/>
    <property type="evidence" value="ECO:0007669"/>
    <property type="project" value="UniProtKB-KW"/>
</dbReference>
<evidence type="ECO:0000256" key="3">
    <source>
        <dbReference type="ARBA" id="ARBA00022664"/>
    </source>
</evidence>
<dbReference type="AlphaFoldDB" id="F8MQ63"/>
<comment type="subcellular location">
    <subcellularLocation>
        <location evidence="1">Nucleus</location>
    </subcellularLocation>
</comment>
<keyword evidence="4" id="KW-0508">mRNA splicing</keyword>
<organism evidence="7 8">
    <name type="scientific">Neurospora tetrasperma (strain FGSC 2508 / ATCC MYA-4615 / P0657)</name>
    <dbReference type="NCBI Taxonomy" id="510951"/>
    <lineage>
        <taxon>Eukaryota</taxon>
        <taxon>Fungi</taxon>
        <taxon>Dikarya</taxon>
        <taxon>Ascomycota</taxon>
        <taxon>Pezizomycotina</taxon>
        <taxon>Sordariomycetes</taxon>
        <taxon>Sordariomycetidae</taxon>
        <taxon>Sordariales</taxon>
        <taxon>Sordariaceae</taxon>
        <taxon>Neurospora</taxon>
    </lineage>
</organism>
<dbReference type="HOGENOM" id="CLU_1082184_0_0_1"/>
<evidence type="ECO:0000256" key="4">
    <source>
        <dbReference type="ARBA" id="ARBA00023187"/>
    </source>
</evidence>
<feature type="domain" description="Survival Motor Neuron Gemin2-binding" evidence="6">
    <location>
        <begin position="3"/>
        <end position="28"/>
    </location>
</feature>
<evidence type="ECO:0000313" key="8">
    <source>
        <dbReference type="Proteomes" id="UP000008065"/>
    </source>
</evidence>
<comment type="similarity">
    <text evidence="2">Belongs to the SMN family.</text>
</comment>
<keyword evidence="5" id="KW-0539">Nucleus</keyword>
<dbReference type="GeneID" id="20827933"/>
<dbReference type="Pfam" id="PF20636">
    <property type="entry name" value="SMN_G2-BD"/>
    <property type="match status" value="1"/>
</dbReference>
<dbReference type="GO" id="GO:0008380">
    <property type="term" value="P:RNA splicing"/>
    <property type="evidence" value="ECO:0007669"/>
    <property type="project" value="UniProtKB-KW"/>
</dbReference>
<reference evidence="8" key="1">
    <citation type="journal article" date="2011" name="Genetics">
        <title>Massive changes in genome architecture accompany the transition to self-fertility in the filamentous fungus Neurospora tetrasperma.</title>
        <authorList>
            <person name="Ellison C.E."/>
            <person name="Stajich J.E."/>
            <person name="Jacobson D.J."/>
            <person name="Natvig D.O."/>
            <person name="Lapidus A."/>
            <person name="Foster B."/>
            <person name="Aerts A."/>
            <person name="Riley R."/>
            <person name="Lindquist E.A."/>
            <person name="Grigoriev I.V."/>
            <person name="Taylor J.W."/>
        </authorList>
    </citation>
    <scope>NUCLEOTIDE SEQUENCE [LARGE SCALE GENOMIC DNA]</scope>
    <source>
        <strain evidence="8">FGSC 2508 / P0657</strain>
    </source>
</reference>
<dbReference type="Proteomes" id="UP000008065">
    <property type="component" value="Unassembled WGS sequence"/>
</dbReference>
<proteinExistence type="inferred from homology"/>
<dbReference type="OrthoDB" id="197400at2759"/>
<dbReference type="RefSeq" id="XP_009851581.1">
    <property type="nucleotide sequence ID" value="XM_009853279.1"/>
</dbReference>
<keyword evidence="8" id="KW-1185">Reference proteome</keyword>
<evidence type="ECO:0000256" key="5">
    <source>
        <dbReference type="ARBA" id="ARBA00023242"/>
    </source>
</evidence>
<dbReference type="GO" id="GO:0005634">
    <property type="term" value="C:nucleus"/>
    <property type="evidence" value="ECO:0007669"/>
    <property type="project" value="UniProtKB-SubCell"/>
</dbReference>
<gene>
    <name evidence="7" type="ORF">NEUTE1DRAFT_44224</name>
</gene>
<dbReference type="InterPro" id="IPR047313">
    <property type="entry name" value="SMN_C"/>
</dbReference>
<evidence type="ECO:0000259" key="6">
    <source>
        <dbReference type="Pfam" id="PF20636"/>
    </source>
</evidence>
<dbReference type="CDD" id="cd22852">
    <property type="entry name" value="SMN_C"/>
    <property type="match status" value="1"/>
</dbReference>
<accession>F8MQ63</accession>
<dbReference type="KEGG" id="nte:NEUTE1DRAFT44224"/>
<evidence type="ECO:0000256" key="2">
    <source>
        <dbReference type="ARBA" id="ARBA00005371"/>
    </source>
</evidence>
<protein>
    <recommendedName>
        <fullName evidence="6">Survival Motor Neuron Gemin2-binding domain-containing protein</fullName>
    </recommendedName>
</protein>
<dbReference type="CDD" id="cd22851">
    <property type="entry name" value="SMN_N"/>
    <property type="match status" value="1"/>
</dbReference>
<dbReference type="InterPro" id="IPR049481">
    <property type="entry name" value="SMN_G2-BD"/>
</dbReference>
<dbReference type="EMBL" id="GL891305">
    <property type="protein sequence ID" value="EGO56493.1"/>
    <property type="molecule type" value="Genomic_DNA"/>
</dbReference>
<name>F8MQ63_NEUT8</name>